<sequence>MFTRAKAELKELVTLVAEIERYDATLAAKRDIIPAEESRQERRRKEMRNLELLDKYELV</sequence>
<reference evidence="1 2" key="1">
    <citation type="journal article" date="2018" name="ISME J.">
        <title>Involvement of Burkholderiaceae and sulfurous volatiles in disease-suppressive soils.</title>
        <authorList>
            <person name="Carrion V.J."/>
            <person name="Cordovez V."/>
            <person name="Tyc O."/>
            <person name="Etalo D.W."/>
            <person name="de Bruijn I."/>
            <person name="de Jager V.C."/>
            <person name="Medema M.H."/>
            <person name="Eberl L."/>
            <person name="Raaijmakers J.M."/>
        </authorList>
    </citation>
    <scope>NUCLEOTIDE SEQUENCE [LARGE SCALE GENOMIC DNA]</scope>
    <source>
        <strain evidence="2">mHSR5</strain>
    </source>
</reference>
<dbReference type="Proteomes" id="UP000253104">
    <property type="component" value="Chromosome mHSR5_B"/>
</dbReference>
<protein>
    <submittedName>
        <fullName evidence="1">Uncharacterized protein</fullName>
    </submittedName>
</protein>
<proteinExistence type="predicted"/>
<evidence type="ECO:0000313" key="1">
    <source>
        <dbReference type="EMBL" id="AXF23441.1"/>
    </source>
</evidence>
<name>A0A2Z5N1H4_BURPY</name>
<dbReference type="AlphaFoldDB" id="A0A2Z5N1H4"/>
<organism evidence="1 2">
    <name type="scientific">Burkholderia pyrrocinia</name>
    <name type="common">Pseudomonas pyrrocinia</name>
    <dbReference type="NCBI Taxonomy" id="60550"/>
    <lineage>
        <taxon>Bacteria</taxon>
        <taxon>Pseudomonadati</taxon>
        <taxon>Pseudomonadota</taxon>
        <taxon>Betaproteobacteria</taxon>
        <taxon>Burkholderiales</taxon>
        <taxon>Burkholderiaceae</taxon>
        <taxon>Burkholderia</taxon>
        <taxon>Burkholderia cepacia complex</taxon>
    </lineage>
</organism>
<dbReference type="EMBL" id="CP024903">
    <property type="protein sequence ID" value="AXF23441.1"/>
    <property type="molecule type" value="Genomic_DNA"/>
</dbReference>
<gene>
    <name evidence="1" type="ORF">CUJ89_23770</name>
</gene>
<accession>A0A2Z5N1H4</accession>
<evidence type="ECO:0000313" key="2">
    <source>
        <dbReference type="Proteomes" id="UP000253104"/>
    </source>
</evidence>
<dbReference type="RefSeq" id="WP_114179849.1">
    <property type="nucleotide sequence ID" value="NZ_CP024903.1"/>
</dbReference>
<dbReference type="OrthoDB" id="9035363at2"/>